<dbReference type="RefSeq" id="WP_224325239.1">
    <property type="nucleotide sequence ID" value="NZ_JACGBB010000005.1"/>
</dbReference>
<dbReference type="InterPro" id="IPR007418">
    <property type="entry name" value="DUF474"/>
</dbReference>
<sequence>MENIYPYALLVHIFCAIIFIGYLFFDVVIFSRAKKSLDEKTANLMEKAISSKAIKIMPICVLLLLLTGGMMMSKWVNKELGYFDSSLQILFMIKVSLACIIFLAVIFSLSCKFIFKIPNPLAKIIHPLALTLAICIVFLAKFMFYL</sequence>
<keyword evidence="1" id="KW-1133">Transmembrane helix</keyword>
<dbReference type="Proteomes" id="UP000786183">
    <property type="component" value="Unassembled WGS sequence"/>
</dbReference>
<evidence type="ECO:0000313" key="3">
    <source>
        <dbReference type="Proteomes" id="UP000786183"/>
    </source>
</evidence>
<evidence type="ECO:0000256" key="1">
    <source>
        <dbReference type="SAM" id="Phobius"/>
    </source>
</evidence>
<protein>
    <submittedName>
        <fullName evidence="2">Copper resistance protein CopD</fullName>
    </submittedName>
</protein>
<dbReference type="EMBL" id="JACGBB010000005">
    <property type="protein sequence ID" value="MBZ7987140.1"/>
    <property type="molecule type" value="Genomic_DNA"/>
</dbReference>
<dbReference type="PIRSF" id="PIRSF015875">
    <property type="entry name" value="UCP015875"/>
    <property type="match status" value="1"/>
</dbReference>
<accession>A0ABS7WT52</accession>
<feature type="transmembrane region" description="Helical" evidence="1">
    <location>
        <begin position="6"/>
        <end position="31"/>
    </location>
</feature>
<reference evidence="2 3" key="1">
    <citation type="submission" date="2020-07" db="EMBL/GenBank/DDBJ databases">
        <title>Transfer of Campylobacter canadensis to the novel genus Avispirillum gen. nov., that also includes two novel species recovered from migratory waterfowl: Avispirillum anseris sp. nov. and Avispirillum brantae sp. nov.</title>
        <authorList>
            <person name="Miller W.G."/>
            <person name="Chapman M.H."/>
            <person name="Yee E."/>
            <person name="Inglis G.D."/>
        </authorList>
    </citation>
    <scope>NUCLEOTIDE SEQUENCE [LARGE SCALE GENOMIC DNA]</scope>
    <source>
        <strain evidence="2 3">L283</strain>
    </source>
</reference>
<feature type="transmembrane region" description="Helical" evidence="1">
    <location>
        <begin position="91"/>
        <end position="115"/>
    </location>
</feature>
<organism evidence="2 3">
    <name type="scientific">Campylobacter canadensis</name>
    <dbReference type="NCBI Taxonomy" id="449520"/>
    <lineage>
        <taxon>Bacteria</taxon>
        <taxon>Pseudomonadati</taxon>
        <taxon>Campylobacterota</taxon>
        <taxon>Epsilonproteobacteria</taxon>
        <taxon>Campylobacterales</taxon>
        <taxon>Campylobacteraceae</taxon>
        <taxon>Campylobacter</taxon>
    </lineage>
</organism>
<keyword evidence="1" id="KW-0812">Transmembrane</keyword>
<comment type="caution">
    <text evidence="2">The sequence shown here is derived from an EMBL/GenBank/DDBJ whole genome shotgun (WGS) entry which is preliminary data.</text>
</comment>
<name>A0ABS7WT52_9BACT</name>
<keyword evidence="3" id="KW-1185">Reference proteome</keyword>
<proteinExistence type="predicted"/>
<feature type="transmembrane region" description="Helical" evidence="1">
    <location>
        <begin position="52"/>
        <end position="71"/>
    </location>
</feature>
<gene>
    <name evidence="2" type="ORF">AVCANL283_03290</name>
</gene>
<keyword evidence="1" id="KW-0472">Membrane</keyword>
<evidence type="ECO:0000313" key="2">
    <source>
        <dbReference type="EMBL" id="MBZ7987140.1"/>
    </source>
</evidence>
<feature type="transmembrane region" description="Helical" evidence="1">
    <location>
        <begin position="127"/>
        <end position="145"/>
    </location>
</feature>